<organism evidence="3 4">
    <name type="scientific">Furfurilactobacillus milii</name>
    <dbReference type="NCBI Taxonomy" id="2888272"/>
    <lineage>
        <taxon>Bacteria</taxon>
        <taxon>Bacillati</taxon>
        <taxon>Bacillota</taxon>
        <taxon>Bacilli</taxon>
        <taxon>Lactobacillales</taxon>
        <taxon>Lactobacillaceae</taxon>
        <taxon>Furfurilactobacillus</taxon>
    </lineage>
</organism>
<feature type="compositionally biased region" description="Polar residues" evidence="1">
    <location>
        <begin position="127"/>
        <end position="136"/>
    </location>
</feature>
<feature type="signal peptide" evidence="2">
    <location>
        <begin position="1"/>
        <end position="28"/>
    </location>
</feature>
<reference evidence="3 4" key="1">
    <citation type="journal article" date="2019" name="Appl. Environ. Microbiol.">
        <title>Genetic determinants of hydroxycinnamic acid metabolism in heterofermentative lactobacilli.</title>
        <authorList>
            <person name="Gaur G."/>
            <person name="Oh J.H."/>
            <person name="Filannino P."/>
            <person name="Gobbetti M."/>
            <person name="van Pijkeren J.P."/>
            <person name="Ganzle M.G."/>
        </authorList>
    </citation>
    <scope>NUCLEOTIDE SEQUENCE [LARGE SCALE GENOMIC DNA]</scope>
    <source>
        <strain evidence="3 4">C5</strain>
    </source>
</reference>
<evidence type="ECO:0008006" key="5">
    <source>
        <dbReference type="Google" id="ProtNLM"/>
    </source>
</evidence>
<dbReference type="PROSITE" id="PS51257">
    <property type="entry name" value="PROKAR_LIPOPROTEIN"/>
    <property type="match status" value="1"/>
</dbReference>
<dbReference type="AlphaFoldDB" id="A0A6N9I4K4"/>
<evidence type="ECO:0000313" key="4">
    <source>
        <dbReference type="Proteomes" id="UP000449209"/>
    </source>
</evidence>
<evidence type="ECO:0000313" key="3">
    <source>
        <dbReference type="EMBL" id="MYV17634.1"/>
    </source>
</evidence>
<proteinExistence type="predicted"/>
<evidence type="ECO:0000256" key="1">
    <source>
        <dbReference type="SAM" id="MobiDB-lite"/>
    </source>
</evidence>
<feature type="compositionally biased region" description="Polar residues" evidence="1">
    <location>
        <begin position="37"/>
        <end position="82"/>
    </location>
</feature>
<feature type="compositionally biased region" description="Low complexity" evidence="1">
    <location>
        <begin position="116"/>
        <end position="126"/>
    </location>
</feature>
<dbReference type="EMBL" id="WEZQ01000017">
    <property type="protein sequence ID" value="MYV17634.1"/>
    <property type="molecule type" value="Genomic_DNA"/>
</dbReference>
<sequence>MTMKGFKIASVGLLTVVVLAGCSASATAKTNASSGSVHTTSQKVVKGNASQSRQKASASNDTTEVNSSVKTVADSSVENAQPSTQTVNTASSSTVSSQPSTGTTTTASSLAPTIQSSSVSESTKGSTPVTQSVATKTASATTGQSSVAQQSSANSNSQATQQAAATASSQVPQQSSTAQTAAAILLASGQDRNVADMSQLSIVNADPKWGNITPGDDGQVHVLNTNNGVSNVGYTITGDTVKMYTMPSAVSGADWVNQSTGSFSLQQAVNQSQTNPAASSIAQKFAK</sequence>
<feature type="chain" id="PRO_5026993868" description="DUF3642 domain-containing protein" evidence="2">
    <location>
        <begin position="29"/>
        <end position="287"/>
    </location>
</feature>
<gene>
    <name evidence="3" type="ORF">GB993_08975</name>
</gene>
<accession>A0A6N9I4K4</accession>
<keyword evidence="2" id="KW-0732">Signal</keyword>
<evidence type="ECO:0000256" key="2">
    <source>
        <dbReference type="SAM" id="SignalP"/>
    </source>
</evidence>
<dbReference type="OrthoDB" id="9968273at2"/>
<feature type="region of interest" description="Disordered" evidence="1">
    <location>
        <begin position="29"/>
        <end position="174"/>
    </location>
</feature>
<comment type="caution">
    <text evidence="3">The sequence shown here is derived from an EMBL/GenBank/DDBJ whole genome shotgun (WGS) entry which is preliminary data.</text>
</comment>
<feature type="compositionally biased region" description="Low complexity" evidence="1">
    <location>
        <begin position="83"/>
        <end position="109"/>
    </location>
</feature>
<dbReference type="Proteomes" id="UP000449209">
    <property type="component" value="Unassembled WGS sequence"/>
</dbReference>
<feature type="compositionally biased region" description="Low complexity" evidence="1">
    <location>
        <begin position="137"/>
        <end position="174"/>
    </location>
</feature>
<protein>
    <recommendedName>
        <fullName evidence="5">DUF3642 domain-containing protein</fullName>
    </recommendedName>
</protein>
<dbReference type="RefSeq" id="WP_161004003.1">
    <property type="nucleotide sequence ID" value="NZ_WEZQ01000017.1"/>
</dbReference>
<name>A0A6N9I4K4_9LACO</name>